<reference evidence="2 3" key="1">
    <citation type="submission" date="2017-04" db="EMBL/GenBank/DDBJ databases">
        <title>Draft genome sequence of Tuber borchii Vittad., a whitish edible truffle.</title>
        <authorList>
            <consortium name="DOE Joint Genome Institute"/>
            <person name="Murat C."/>
            <person name="Kuo A."/>
            <person name="Barry K.W."/>
            <person name="Clum A."/>
            <person name="Dockter R.B."/>
            <person name="Fauchery L."/>
            <person name="Iotti M."/>
            <person name="Kohler A."/>
            <person name="Labutti K."/>
            <person name="Lindquist E.A."/>
            <person name="Lipzen A."/>
            <person name="Ohm R.A."/>
            <person name="Wang M."/>
            <person name="Grigoriev I.V."/>
            <person name="Zambonelli A."/>
            <person name="Martin F.M."/>
        </authorList>
    </citation>
    <scope>NUCLEOTIDE SEQUENCE [LARGE SCALE GENOMIC DNA]</scope>
    <source>
        <strain evidence="2 3">Tbo3840</strain>
    </source>
</reference>
<feature type="transmembrane region" description="Helical" evidence="1">
    <location>
        <begin position="49"/>
        <end position="71"/>
    </location>
</feature>
<keyword evidence="1" id="KW-1133">Transmembrane helix</keyword>
<keyword evidence="3" id="KW-1185">Reference proteome</keyword>
<sequence>MDGWMDGWTDGWGIHYCYCCEVDVVARRTDGQVEICLLRIPSAAVEFLFLFRVASDESWMGVIFVVVGWMVEYEYSSVTELWRGEGYLLYILWYYIVLFLCCSTFSSSTATYILLVDEATLRYRVAAL</sequence>
<comment type="caution">
    <text evidence="2">The sequence shown here is derived from an EMBL/GenBank/DDBJ whole genome shotgun (WGS) entry which is preliminary data.</text>
</comment>
<organism evidence="2 3">
    <name type="scientific">Tuber borchii</name>
    <name type="common">White truffle</name>
    <dbReference type="NCBI Taxonomy" id="42251"/>
    <lineage>
        <taxon>Eukaryota</taxon>
        <taxon>Fungi</taxon>
        <taxon>Dikarya</taxon>
        <taxon>Ascomycota</taxon>
        <taxon>Pezizomycotina</taxon>
        <taxon>Pezizomycetes</taxon>
        <taxon>Pezizales</taxon>
        <taxon>Tuberaceae</taxon>
        <taxon>Tuber</taxon>
    </lineage>
</organism>
<protein>
    <submittedName>
        <fullName evidence="2">Uncharacterized protein</fullName>
    </submittedName>
</protein>
<dbReference type="AlphaFoldDB" id="A0A2T7A6A0"/>
<proteinExistence type="predicted"/>
<evidence type="ECO:0000256" key="1">
    <source>
        <dbReference type="SAM" id="Phobius"/>
    </source>
</evidence>
<evidence type="ECO:0000313" key="3">
    <source>
        <dbReference type="Proteomes" id="UP000244722"/>
    </source>
</evidence>
<evidence type="ECO:0000313" key="2">
    <source>
        <dbReference type="EMBL" id="PUU83205.1"/>
    </source>
</evidence>
<dbReference type="Proteomes" id="UP000244722">
    <property type="component" value="Unassembled WGS sequence"/>
</dbReference>
<name>A0A2T7A6A0_TUBBO</name>
<keyword evidence="1" id="KW-0472">Membrane</keyword>
<dbReference type="EMBL" id="NESQ01000016">
    <property type="protein sequence ID" value="PUU83205.1"/>
    <property type="molecule type" value="Genomic_DNA"/>
</dbReference>
<feature type="transmembrane region" description="Helical" evidence="1">
    <location>
        <begin position="91"/>
        <end position="115"/>
    </location>
</feature>
<gene>
    <name evidence="2" type="ORF">B9Z19DRAFT_188474</name>
</gene>
<accession>A0A2T7A6A0</accession>
<keyword evidence="1" id="KW-0812">Transmembrane</keyword>